<evidence type="ECO:0000313" key="4">
    <source>
        <dbReference type="Proteomes" id="UP000235739"/>
    </source>
</evidence>
<dbReference type="SUPFAM" id="SSF52279">
    <property type="entry name" value="Beta-D-glucan exohydrolase, C-terminal domain"/>
    <property type="match status" value="1"/>
</dbReference>
<dbReference type="AlphaFoldDB" id="A0A2N7S1J9"/>
<dbReference type="EMBL" id="PNQX01000002">
    <property type="protein sequence ID" value="PMQ20032.1"/>
    <property type="molecule type" value="Genomic_DNA"/>
</dbReference>
<dbReference type="Proteomes" id="UP000235739">
    <property type="component" value="Unassembled WGS sequence"/>
</dbReference>
<keyword evidence="1" id="KW-0378">Hydrolase</keyword>
<organism evidence="3 4">
    <name type="scientific">Glutamicibacter arilaitensis</name>
    <dbReference type="NCBI Taxonomy" id="256701"/>
    <lineage>
        <taxon>Bacteria</taxon>
        <taxon>Bacillati</taxon>
        <taxon>Actinomycetota</taxon>
        <taxon>Actinomycetes</taxon>
        <taxon>Micrococcales</taxon>
        <taxon>Micrococcaceae</taxon>
        <taxon>Glutamicibacter</taxon>
    </lineage>
</organism>
<proteinExistence type="predicted"/>
<dbReference type="Gene3D" id="3.40.50.1700">
    <property type="entry name" value="Glycoside hydrolase family 3 C-terminal domain"/>
    <property type="match status" value="1"/>
</dbReference>
<evidence type="ECO:0000256" key="1">
    <source>
        <dbReference type="ARBA" id="ARBA00022801"/>
    </source>
</evidence>
<dbReference type="GO" id="GO:0005975">
    <property type="term" value="P:carbohydrate metabolic process"/>
    <property type="evidence" value="ECO:0007669"/>
    <property type="project" value="InterPro"/>
</dbReference>
<comment type="caution">
    <text evidence="3">The sequence shown here is derived from an EMBL/GenBank/DDBJ whole genome shotgun (WGS) entry which is preliminary data.</text>
</comment>
<dbReference type="InterPro" id="IPR036881">
    <property type="entry name" value="Glyco_hydro_3_C_sf"/>
</dbReference>
<evidence type="ECO:0000313" key="3">
    <source>
        <dbReference type="EMBL" id="PMQ20032.1"/>
    </source>
</evidence>
<name>A0A2N7S1J9_9MICC</name>
<evidence type="ECO:0000259" key="2">
    <source>
        <dbReference type="Pfam" id="PF01915"/>
    </source>
</evidence>
<accession>A0A2N7S1J9</accession>
<sequence>MNPEHISPIAMDGIEGLDGASPFGAADACVTQGAESCTDNGLRFGGSLPWESSILDFTGMAESQSWEISPSLDTIKQVMSEVEDPSKVVMHVYFRQPFVMDETSGLREAGAIVAGFGMTDTALMDVLSGKFSPQGRMPFALAGTREAITEQFSDLPGYAETSDGALFDYSFGLSY</sequence>
<dbReference type="Pfam" id="PF01915">
    <property type="entry name" value="Glyco_hydro_3_C"/>
    <property type="match status" value="1"/>
</dbReference>
<protein>
    <recommendedName>
        <fullName evidence="2">Glycoside hydrolase family 3 C-terminal domain-containing protein</fullName>
    </recommendedName>
</protein>
<reference evidence="3 4" key="1">
    <citation type="journal article" date="2017" name="Elife">
        <title>Extensive horizontal gene transfer in cheese-associated bacteria.</title>
        <authorList>
            <person name="Bonham K.S."/>
            <person name="Wolfe B.E."/>
            <person name="Dutton R.J."/>
        </authorList>
    </citation>
    <scope>NUCLEOTIDE SEQUENCE [LARGE SCALE GENOMIC DNA]</scope>
    <source>
        <strain evidence="3 4">JB182</strain>
    </source>
</reference>
<feature type="domain" description="Glycoside hydrolase family 3 C-terminal" evidence="2">
    <location>
        <begin position="73"/>
        <end position="175"/>
    </location>
</feature>
<dbReference type="GO" id="GO:0004553">
    <property type="term" value="F:hydrolase activity, hydrolyzing O-glycosyl compounds"/>
    <property type="evidence" value="ECO:0007669"/>
    <property type="project" value="InterPro"/>
</dbReference>
<dbReference type="InterPro" id="IPR002772">
    <property type="entry name" value="Glyco_hydro_3_C"/>
</dbReference>
<gene>
    <name evidence="3" type="ORF">CIK84_13385</name>
</gene>